<keyword evidence="2" id="KW-0479">Metal-binding</keyword>
<dbReference type="InterPro" id="IPR011234">
    <property type="entry name" value="Fumarylacetoacetase-like_C"/>
</dbReference>
<dbReference type="InterPro" id="IPR051121">
    <property type="entry name" value="FAH"/>
</dbReference>
<evidence type="ECO:0000313" key="4">
    <source>
        <dbReference type="EMBL" id="GAA2484622.1"/>
    </source>
</evidence>
<dbReference type="PANTHER" id="PTHR42796">
    <property type="entry name" value="FUMARYLACETOACETATE HYDROLASE DOMAIN-CONTAINING PROTEIN 2A-RELATED"/>
    <property type="match status" value="1"/>
</dbReference>
<dbReference type="SUPFAM" id="SSF56529">
    <property type="entry name" value="FAH"/>
    <property type="match status" value="1"/>
</dbReference>
<reference evidence="4 5" key="1">
    <citation type="journal article" date="2019" name="Int. J. Syst. Evol. Microbiol.">
        <title>The Global Catalogue of Microorganisms (GCM) 10K type strain sequencing project: providing services to taxonomists for standard genome sequencing and annotation.</title>
        <authorList>
            <consortium name="The Broad Institute Genomics Platform"/>
            <consortium name="The Broad Institute Genome Sequencing Center for Infectious Disease"/>
            <person name="Wu L."/>
            <person name="Ma J."/>
        </authorList>
    </citation>
    <scope>NUCLEOTIDE SEQUENCE [LARGE SCALE GENOMIC DNA]</scope>
    <source>
        <strain evidence="4 5">JCM 4395</strain>
    </source>
</reference>
<organism evidence="4 5">
    <name type="scientific">Streptomyces longisporus</name>
    <dbReference type="NCBI Taxonomy" id="1948"/>
    <lineage>
        <taxon>Bacteria</taxon>
        <taxon>Bacillati</taxon>
        <taxon>Actinomycetota</taxon>
        <taxon>Actinomycetes</taxon>
        <taxon>Kitasatosporales</taxon>
        <taxon>Streptomycetaceae</taxon>
        <taxon>Streptomyces</taxon>
    </lineage>
</organism>
<name>A0ABN3LLP6_STRLO</name>
<accession>A0ABN3LLP6</accession>
<protein>
    <recommendedName>
        <fullName evidence="3">Fumarylacetoacetase-like C-terminal domain-containing protein</fullName>
    </recommendedName>
</protein>
<comment type="similarity">
    <text evidence="1">Belongs to the FAH family.</text>
</comment>
<dbReference type="Pfam" id="PF01557">
    <property type="entry name" value="FAA_hydrolase"/>
    <property type="match status" value="1"/>
</dbReference>
<sequence>MVNLVALENRPERVSATAVATAVGPALVTTDDVPTGGRGLTMTCIVDARVTQKANTSELVFDVATVIAHVSGAVTLLPGDLITTGMPAGAGGGRVPESTGGAGPEVISVIKGVGELGNTLVGAWPW</sequence>
<dbReference type="InterPro" id="IPR036663">
    <property type="entry name" value="Fumarylacetoacetase_C_sf"/>
</dbReference>
<feature type="domain" description="Fumarylacetoacetase-like C-terminal" evidence="3">
    <location>
        <begin position="19"/>
        <end position="120"/>
    </location>
</feature>
<dbReference type="PANTHER" id="PTHR42796:SF4">
    <property type="entry name" value="FUMARYLACETOACETATE HYDROLASE DOMAIN-CONTAINING PROTEIN 2A"/>
    <property type="match status" value="1"/>
</dbReference>
<proteinExistence type="inferred from homology"/>
<evidence type="ECO:0000256" key="2">
    <source>
        <dbReference type="ARBA" id="ARBA00022723"/>
    </source>
</evidence>
<evidence type="ECO:0000313" key="5">
    <source>
        <dbReference type="Proteomes" id="UP001501777"/>
    </source>
</evidence>
<evidence type="ECO:0000259" key="3">
    <source>
        <dbReference type="Pfam" id="PF01557"/>
    </source>
</evidence>
<dbReference type="EMBL" id="BAAASG010000006">
    <property type="protein sequence ID" value="GAA2484622.1"/>
    <property type="molecule type" value="Genomic_DNA"/>
</dbReference>
<dbReference type="Proteomes" id="UP001501777">
    <property type="component" value="Unassembled WGS sequence"/>
</dbReference>
<dbReference type="Gene3D" id="3.90.850.10">
    <property type="entry name" value="Fumarylacetoacetase-like, C-terminal domain"/>
    <property type="match status" value="1"/>
</dbReference>
<comment type="caution">
    <text evidence="4">The sequence shown here is derived from an EMBL/GenBank/DDBJ whole genome shotgun (WGS) entry which is preliminary data.</text>
</comment>
<gene>
    <name evidence="4" type="ORF">GCM10010276_22880</name>
</gene>
<evidence type="ECO:0000256" key="1">
    <source>
        <dbReference type="ARBA" id="ARBA00010211"/>
    </source>
</evidence>
<keyword evidence="5" id="KW-1185">Reference proteome</keyword>